<evidence type="ECO:0000313" key="2">
    <source>
        <dbReference type="Proteomes" id="UP000001194"/>
    </source>
</evidence>
<dbReference type="RefSeq" id="XP_001884743.1">
    <property type="nucleotide sequence ID" value="XM_001884708.1"/>
</dbReference>
<dbReference type="HOGENOM" id="CLU_2073577_0_0_1"/>
<reference evidence="1 2" key="1">
    <citation type="journal article" date="2008" name="Nature">
        <title>The genome of Laccaria bicolor provides insights into mycorrhizal symbiosis.</title>
        <authorList>
            <person name="Martin F."/>
            <person name="Aerts A."/>
            <person name="Ahren D."/>
            <person name="Brun A."/>
            <person name="Danchin E.G.J."/>
            <person name="Duchaussoy F."/>
            <person name="Gibon J."/>
            <person name="Kohler A."/>
            <person name="Lindquist E."/>
            <person name="Pereda V."/>
            <person name="Salamov A."/>
            <person name="Shapiro H.J."/>
            <person name="Wuyts J."/>
            <person name="Blaudez D."/>
            <person name="Buee M."/>
            <person name="Brokstein P."/>
            <person name="Canbaeck B."/>
            <person name="Cohen D."/>
            <person name="Courty P.E."/>
            <person name="Coutinho P.M."/>
            <person name="Delaruelle C."/>
            <person name="Detter J.C."/>
            <person name="Deveau A."/>
            <person name="DiFazio S."/>
            <person name="Duplessis S."/>
            <person name="Fraissinet-Tachet L."/>
            <person name="Lucic E."/>
            <person name="Frey-Klett P."/>
            <person name="Fourrey C."/>
            <person name="Feussner I."/>
            <person name="Gay G."/>
            <person name="Grimwood J."/>
            <person name="Hoegger P.J."/>
            <person name="Jain P."/>
            <person name="Kilaru S."/>
            <person name="Labbe J."/>
            <person name="Lin Y.C."/>
            <person name="Legue V."/>
            <person name="Le Tacon F."/>
            <person name="Marmeisse R."/>
            <person name="Melayah D."/>
            <person name="Montanini B."/>
            <person name="Muratet M."/>
            <person name="Nehls U."/>
            <person name="Niculita-Hirzel H."/>
            <person name="Oudot-Le Secq M.P."/>
            <person name="Peter M."/>
            <person name="Quesneville H."/>
            <person name="Rajashekar B."/>
            <person name="Reich M."/>
            <person name="Rouhier N."/>
            <person name="Schmutz J."/>
            <person name="Yin T."/>
            <person name="Chalot M."/>
            <person name="Henrissat B."/>
            <person name="Kuees U."/>
            <person name="Lucas S."/>
            <person name="Van de Peer Y."/>
            <person name="Podila G.K."/>
            <person name="Polle A."/>
            <person name="Pukkila P.J."/>
            <person name="Richardson P.M."/>
            <person name="Rouze P."/>
            <person name="Sanders I.R."/>
            <person name="Stajich J.E."/>
            <person name="Tunlid A."/>
            <person name="Tuskan G."/>
            <person name="Grigoriev I.V."/>
        </authorList>
    </citation>
    <scope>NUCLEOTIDE SEQUENCE [LARGE SCALE GENOMIC DNA]</scope>
    <source>
        <strain evidence="2">S238N-H82 / ATCC MYA-4686</strain>
    </source>
</reference>
<accession>B0DLH9</accession>
<keyword evidence="2" id="KW-1185">Reference proteome</keyword>
<dbReference type="Proteomes" id="UP000001194">
    <property type="component" value="Unassembled WGS sequence"/>
</dbReference>
<proteinExistence type="predicted"/>
<sequence>MGVPWYLLGLPDSSYISLGVPPLWESQVLYSLGLPKPRDSHLIHWDSQPYMYLNYYSLGLPRMRDSHLVLGLPSIYVPKSLFPGTPQEEGLPWFWDSQVYMYLNFKCACQQQKPSLIL</sequence>
<gene>
    <name evidence="1" type="ORF">LACBIDRAFT_304376</name>
</gene>
<dbReference type="KEGG" id="lbc:LACBIDRAFT_304376"/>
<protein>
    <submittedName>
        <fullName evidence="1">Predicted protein</fullName>
    </submittedName>
</protein>
<dbReference type="InParanoid" id="B0DLH9"/>
<evidence type="ECO:0000313" key="1">
    <source>
        <dbReference type="EMBL" id="EDR04571.1"/>
    </source>
</evidence>
<dbReference type="AlphaFoldDB" id="B0DLH9"/>
<dbReference type="GeneID" id="6080375"/>
<organism evidence="2">
    <name type="scientific">Laccaria bicolor (strain S238N-H82 / ATCC MYA-4686)</name>
    <name type="common">Bicoloured deceiver</name>
    <name type="synonym">Laccaria laccata var. bicolor</name>
    <dbReference type="NCBI Taxonomy" id="486041"/>
    <lineage>
        <taxon>Eukaryota</taxon>
        <taxon>Fungi</taxon>
        <taxon>Dikarya</taxon>
        <taxon>Basidiomycota</taxon>
        <taxon>Agaricomycotina</taxon>
        <taxon>Agaricomycetes</taxon>
        <taxon>Agaricomycetidae</taxon>
        <taxon>Agaricales</taxon>
        <taxon>Agaricineae</taxon>
        <taxon>Hydnangiaceae</taxon>
        <taxon>Laccaria</taxon>
    </lineage>
</organism>
<name>B0DLH9_LACBS</name>
<dbReference type="EMBL" id="DS547117">
    <property type="protein sequence ID" value="EDR04571.1"/>
    <property type="molecule type" value="Genomic_DNA"/>
</dbReference>